<dbReference type="SUPFAM" id="SSF52540">
    <property type="entry name" value="P-loop containing nucleoside triphosphate hydrolases"/>
    <property type="match status" value="1"/>
</dbReference>
<dbReference type="InterPro" id="IPR003593">
    <property type="entry name" value="AAA+_ATPase"/>
</dbReference>
<dbReference type="InterPro" id="IPR013611">
    <property type="entry name" value="Transp-assoc_OB_typ2"/>
</dbReference>
<evidence type="ECO:0000313" key="7">
    <source>
        <dbReference type="Proteomes" id="UP000468901"/>
    </source>
</evidence>
<dbReference type="PROSITE" id="PS00211">
    <property type="entry name" value="ABC_TRANSPORTER_1"/>
    <property type="match status" value="1"/>
</dbReference>
<sequence length="360" mass="38281">MSYLEIEDLSKRYGNRNILNNVSLSIGRGEFLSLLGPSGCGKTTLLRIIAGFETADAGRLSLESREITPVAAAQRGMGMVFQAYSLFPNMTALDNVRFGLRIRKLAAKEQLSRAKDMLALVGLADHMQKFPAQMSGGQQQRVALARALAIRPALLLLDEPLSALDAQVRVQLRDEIRNIQREAGVATIFVTHDQEEALSISDRVAVMHDGSVVQIGSPAEIYGAPADIFVARFIGSSTEFDGVVVGNNAVKIGGTVVPARQAEGLSEGAAVRVLVRPESVQLNAADSNSGSALAGHVISETFFGATTQIRIGLAEGGSLIATLPTIEATKFPSMTPVSASWTPDAPHLFIKDGRKVTSAS</sequence>
<dbReference type="GO" id="GO:0022857">
    <property type="term" value="F:transmembrane transporter activity"/>
    <property type="evidence" value="ECO:0007669"/>
    <property type="project" value="InterPro"/>
</dbReference>
<dbReference type="EMBL" id="WESC01000001">
    <property type="protein sequence ID" value="KAB7742710.1"/>
    <property type="molecule type" value="Genomic_DNA"/>
</dbReference>
<dbReference type="InterPro" id="IPR027417">
    <property type="entry name" value="P-loop_NTPase"/>
</dbReference>
<evidence type="ECO:0000256" key="4">
    <source>
        <dbReference type="ARBA" id="ARBA00022840"/>
    </source>
</evidence>
<dbReference type="SMART" id="SM00382">
    <property type="entry name" value="AAA"/>
    <property type="match status" value="1"/>
</dbReference>
<evidence type="ECO:0000256" key="3">
    <source>
        <dbReference type="ARBA" id="ARBA00022741"/>
    </source>
</evidence>
<dbReference type="InterPro" id="IPR050093">
    <property type="entry name" value="ABC_SmlMolc_Importer"/>
</dbReference>
<dbReference type="GO" id="GO:0005524">
    <property type="term" value="F:ATP binding"/>
    <property type="evidence" value="ECO:0007669"/>
    <property type="project" value="UniProtKB-KW"/>
</dbReference>
<dbReference type="PANTHER" id="PTHR42781">
    <property type="entry name" value="SPERMIDINE/PUTRESCINE IMPORT ATP-BINDING PROTEIN POTA"/>
    <property type="match status" value="1"/>
</dbReference>
<proteinExistence type="inferred from homology"/>
<name>A0A6N6VQS9_9HYPH</name>
<dbReference type="Gene3D" id="3.40.50.300">
    <property type="entry name" value="P-loop containing nucleotide triphosphate hydrolases"/>
    <property type="match status" value="1"/>
</dbReference>
<dbReference type="GO" id="GO:0043190">
    <property type="term" value="C:ATP-binding cassette (ABC) transporter complex"/>
    <property type="evidence" value="ECO:0007669"/>
    <property type="project" value="InterPro"/>
</dbReference>
<dbReference type="Pfam" id="PF08402">
    <property type="entry name" value="TOBE_2"/>
    <property type="match status" value="1"/>
</dbReference>
<dbReference type="FunFam" id="3.40.50.300:FF:000425">
    <property type="entry name" value="Probable ABC transporter, ATP-binding subunit"/>
    <property type="match status" value="1"/>
</dbReference>
<keyword evidence="4 6" id="KW-0067">ATP-binding</keyword>
<dbReference type="AlphaFoldDB" id="A0A6N6VQS9"/>
<protein>
    <submittedName>
        <fullName evidence="6">ATP-binding cassette domain-containing protein</fullName>
    </submittedName>
</protein>
<dbReference type="SUPFAM" id="SSF50331">
    <property type="entry name" value="MOP-like"/>
    <property type="match status" value="1"/>
</dbReference>
<dbReference type="Gene3D" id="2.40.50.100">
    <property type="match status" value="1"/>
</dbReference>
<dbReference type="InterPro" id="IPR017871">
    <property type="entry name" value="ABC_transporter-like_CS"/>
</dbReference>
<comment type="similarity">
    <text evidence="1">Belongs to the ABC transporter superfamily.</text>
</comment>
<dbReference type="Pfam" id="PF00005">
    <property type="entry name" value="ABC_tran"/>
    <property type="match status" value="1"/>
</dbReference>
<reference evidence="6 7" key="1">
    <citation type="submission" date="2019-09" db="EMBL/GenBank/DDBJ databases">
        <title>Parvibaculum sedimenti sp. nov., isolated from sediment.</title>
        <authorList>
            <person name="Wang Y."/>
        </authorList>
    </citation>
    <scope>NUCLEOTIDE SEQUENCE [LARGE SCALE GENOMIC DNA]</scope>
    <source>
        <strain evidence="6 7">HXT-9</strain>
    </source>
</reference>
<dbReference type="GO" id="GO:0016887">
    <property type="term" value="F:ATP hydrolysis activity"/>
    <property type="evidence" value="ECO:0007669"/>
    <property type="project" value="InterPro"/>
</dbReference>
<gene>
    <name evidence="6" type="ORF">F2P47_00835</name>
</gene>
<evidence type="ECO:0000313" key="6">
    <source>
        <dbReference type="EMBL" id="KAB7742710.1"/>
    </source>
</evidence>
<dbReference type="PANTHER" id="PTHR42781:SF4">
    <property type="entry name" value="SPERMIDINE_PUTRESCINE IMPORT ATP-BINDING PROTEIN POTA"/>
    <property type="match status" value="1"/>
</dbReference>
<dbReference type="Proteomes" id="UP000468901">
    <property type="component" value="Unassembled WGS sequence"/>
</dbReference>
<keyword evidence="3" id="KW-0547">Nucleotide-binding</keyword>
<evidence type="ECO:0000256" key="2">
    <source>
        <dbReference type="ARBA" id="ARBA00022448"/>
    </source>
</evidence>
<evidence type="ECO:0000259" key="5">
    <source>
        <dbReference type="PROSITE" id="PS50893"/>
    </source>
</evidence>
<dbReference type="RefSeq" id="WP_152214263.1">
    <property type="nucleotide sequence ID" value="NZ_JBAQYD010000365.1"/>
</dbReference>
<accession>A0A6N6VQS9</accession>
<feature type="domain" description="ABC transporter" evidence="5">
    <location>
        <begin position="4"/>
        <end position="234"/>
    </location>
</feature>
<keyword evidence="7" id="KW-1185">Reference proteome</keyword>
<dbReference type="InterPro" id="IPR008995">
    <property type="entry name" value="Mo/tungstate-bd_C_term_dom"/>
</dbReference>
<dbReference type="PROSITE" id="PS50893">
    <property type="entry name" value="ABC_TRANSPORTER_2"/>
    <property type="match status" value="1"/>
</dbReference>
<dbReference type="InterPro" id="IPR003439">
    <property type="entry name" value="ABC_transporter-like_ATP-bd"/>
</dbReference>
<dbReference type="GO" id="GO:0015697">
    <property type="term" value="P:quaternary ammonium group transport"/>
    <property type="evidence" value="ECO:0007669"/>
    <property type="project" value="UniProtKB-ARBA"/>
</dbReference>
<keyword evidence="2" id="KW-0813">Transport</keyword>
<evidence type="ECO:0000256" key="1">
    <source>
        <dbReference type="ARBA" id="ARBA00005417"/>
    </source>
</evidence>
<comment type="caution">
    <text evidence="6">The sequence shown here is derived from an EMBL/GenBank/DDBJ whole genome shotgun (WGS) entry which is preliminary data.</text>
</comment>
<organism evidence="6 7">
    <name type="scientific">Parvibaculum sedimenti</name>
    <dbReference type="NCBI Taxonomy" id="2608632"/>
    <lineage>
        <taxon>Bacteria</taxon>
        <taxon>Pseudomonadati</taxon>
        <taxon>Pseudomonadota</taxon>
        <taxon>Alphaproteobacteria</taxon>
        <taxon>Hyphomicrobiales</taxon>
        <taxon>Parvibaculaceae</taxon>
        <taxon>Parvibaculum</taxon>
    </lineage>
</organism>